<evidence type="ECO:0000313" key="2">
    <source>
        <dbReference type="Proteomes" id="UP000663868"/>
    </source>
</evidence>
<reference evidence="1" key="1">
    <citation type="submission" date="2021-02" db="EMBL/GenBank/DDBJ databases">
        <authorList>
            <person name="Nowell W R."/>
        </authorList>
    </citation>
    <scope>NUCLEOTIDE SEQUENCE</scope>
</reference>
<gene>
    <name evidence="1" type="ORF">KXQ929_LOCUS35625</name>
</gene>
<comment type="caution">
    <text evidence="1">The sequence shown here is derived from an EMBL/GenBank/DDBJ whole genome shotgun (WGS) entry which is preliminary data.</text>
</comment>
<sequence length="113" mass="12832">MYPKNRLTLHFTSNLSVWYQNQTIGQVILDCHGRACPKCKRCCDWKNGVKRGDATCYRVGLGPGHTGYCDCVGHCCCGYNGYNYHPYTDVCCSAENKLDTLETFTRLLNLIKH</sequence>
<dbReference type="EMBL" id="CAJOBB010005228">
    <property type="protein sequence ID" value="CAF4120720.1"/>
    <property type="molecule type" value="Genomic_DNA"/>
</dbReference>
<dbReference type="Proteomes" id="UP000663868">
    <property type="component" value="Unassembled WGS sequence"/>
</dbReference>
<protein>
    <submittedName>
        <fullName evidence="1">Uncharacterized protein</fullName>
    </submittedName>
</protein>
<name>A0A819WAG0_9BILA</name>
<evidence type="ECO:0000313" key="1">
    <source>
        <dbReference type="EMBL" id="CAF4120720.1"/>
    </source>
</evidence>
<proteinExistence type="predicted"/>
<organism evidence="1 2">
    <name type="scientific">Adineta steineri</name>
    <dbReference type="NCBI Taxonomy" id="433720"/>
    <lineage>
        <taxon>Eukaryota</taxon>
        <taxon>Metazoa</taxon>
        <taxon>Spiralia</taxon>
        <taxon>Gnathifera</taxon>
        <taxon>Rotifera</taxon>
        <taxon>Eurotatoria</taxon>
        <taxon>Bdelloidea</taxon>
        <taxon>Adinetida</taxon>
        <taxon>Adinetidae</taxon>
        <taxon>Adineta</taxon>
    </lineage>
</organism>
<accession>A0A819WAG0</accession>
<dbReference type="AlphaFoldDB" id="A0A819WAG0"/>